<organism evidence="1">
    <name type="scientific">marine sediment metagenome</name>
    <dbReference type="NCBI Taxonomy" id="412755"/>
    <lineage>
        <taxon>unclassified sequences</taxon>
        <taxon>metagenomes</taxon>
        <taxon>ecological metagenomes</taxon>
    </lineage>
</organism>
<dbReference type="EMBL" id="BARU01024940">
    <property type="protein sequence ID" value="GAH55077.1"/>
    <property type="molecule type" value="Genomic_DNA"/>
</dbReference>
<gene>
    <name evidence="1" type="ORF">S03H2_40244</name>
</gene>
<sequence length="97" mass="10861">MTKQEEIREGTREAIKQAIHLNTEEFGGISVQFADCYLDEAVASVLFYLHDNDVMIKVKCPDCEWSQFGDEVVGMTPCFSCNSTGYIFEPLIGVEDG</sequence>
<accession>X1GCZ1</accession>
<evidence type="ECO:0000313" key="1">
    <source>
        <dbReference type="EMBL" id="GAH55077.1"/>
    </source>
</evidence>
<proteinExistence type="predicted"/>
<dbReference type="AlphaFoldDB" id="X1GCZ1"/>
<reference evidence="1" key="1">
    <citation type="journal article" date="2014" name="Front. Microbiol.">
        <title>High frequency of phylogenetically diverse reductive dehalogenase-homologous genes in deep subseafloor sedimentary metagenomes.</title>
        <authorList>
            <person name="Kawai M."/>
            <person name="Futagami T."/>
            <person name="Toyoda A."/>
            <person name="Takaki Y."/>
            <person name="Nishi S."/>
            <person name="Hori S."/>
            <person name="Arai W."/>
            <person name="Tsubouchi T."/>
            <person name="Morono Y."/>
            <person name="Uchiyama I."/>
            <person name="Ito T."/>
            <person name="Fujiyama A."/>
            <person name="Inagaki F."/>
            <person name="Takami H."/>
        </authorList>
    </citation>
    <scope>NUCLEOTIDE SEQUENCE</scope>
    <source>
        <strain evidence="1">Expedition CK06-06</strain>
    </source>
</reference>
<protein>
    <submittedName>
        <fullName evidence="1">Uncharacterized protein</fullName>
    </submittedName>
</protein>
<comment type="caution">
    <text evidence="1">The sequence shown here is derived from an EMBL/GenBank/DDBJ whole genome shotgun (WGS) entry which is preliminary data.</text>
</comment>
<name>X1GCZ1_9ZZZZ</name>